<dbReference type="EMBL" id="CANHGI010000005">
    <property type="protein sequence ID" value="CAI5451508.1"/>
    <property type="molecule type" value="Genomic_DNA"/>
</dbReference>
<dbReference type="AlphaFoldDB" id="A0A9P1N561"/>
<gene>
    <name evidence="2" type="ORF">CAMP_LOCUS14145</name>
</gene>
<reference evidence="2" key="1">
    <citation type="submission" date="2022-11" db="EMBL/GenBank/DDBJ databases">
        <authorList>
            <person name="Kikuchi T."/>
        </authorList>
    </citation>
    <scope>NUCLEOTIDE SEQUENCE</scope>
    <source>
        <strain evidence="2">PS1010</strain>
    </source>
</reference>
<evidence type="ECO:0000313" key="2">
    <source>
        <dbReference type="EMBL" id="CAI5451508.1"/>
    </source>
</evidence>
<organism evidence="2 3">
    <name type="scientific">Caenorhabditis angaria</name>
    <dbReference type="NCBI Taxonomy" id="860376"/>
    <lineage>
        <taxon>Eukaryota</taxon>
        <taxon>Metazoa</taxon>
        <taxon>Ecdysozoa</taxon>
        <taxon>Nematoda</taxon>
        <taxon>Chromadorea</taxon>
        <taxon>Rhabditida</taxon>
        <taxon>Rhabditina</taxon>
        <taxon>Rhabditomorpha</taxon>
        <taxon>Rhabditoidea</taxon>
        <taxon>Rhabditidae</taxon>
        <taxon>Peloderinae</taxon>
        <taxon>Caenorhabditis</taxon>
    </lineage>
</organism>
<evidence type="ECO:0000313" key="3">
    <source>
        <dbReference type="Proteomes" id="UP001152747"/>
    </source>
</evidence>
<keyword evidence="3" id="KW-1185">Reference proteome</keyword>
<dbReference type="Proteomes" id="UP001152747">
    <property type="component" value="Unassembled WGS sequence"/>
</dbReference>
<feature type="signal peptide" evidence="1">
    <location>
        <begin position="1"/>
        <end position="17"/>
    </location>
</feature>
<name>A0A9P1N561_9PELO</name>
<dbReference type="OrthoDB" id="5864371at2759"/>
<comment type="caution">
    <text evidence="2">The sequence shown here is derived from an EMBL/GenBank/DDBJ whole genome shotgun (WGS) entry which is preliminary data.</text>
</comment>
<sequence length="113" mass="13019">MSRKLILFLFLFGFVQSNSLLSRYFQEQDGDPIQPADPLEDSRVSDADVGMKSERFIGTFGNRPIETRQENTFIDQDGVPVPMLPYESDVSKLNHKLSLRDRFMYRSRSLGPN</sequence>
<evidence type="ECO:0000256" key="1">
    <source>
        <dbReference type="SAM" id="SignalP"/>
    </source>
</evidence>
<feature type="chain" id="PRO_5040278692" evidence="1">
    <location>
        <begin position="18"/>
        <end position="113"/>
    </location>
</feature>
<protein>
    <submittedName>
        <fullName evidence="2">Uncharacterized protein</fullName>
    </submittedName>
</protein>
<proteinExistence type="predicted"/>
<accession>A0A9P1N561</accession>
<keyword evidence="1" id="KW-0732">Signal</keyword>